<comment type="function">
    <text evidence="1 10">Aux/IAA proteins are short-lived transcriptional factors that function as repressors of early auxin response genes at low auxin concentrations.</text>
</comment>
<evidence type="ECO:0000313" key="12">
    <source>
        <dbReference type="EMBL" id="KAG6469391.1"/>
    </source>
</evidence>
<protein>
    <recommendedName>
        <fullName evidence="10">Auxin-responsive protein</fullName>
    </recommendedName>
</protein>
<name>A0A8J5C273_ZINOF</name>
<evidence type="ECO:0000256" key="5">
    <source>
        <dbReference type="ARBA" id="ARBA00022491"/>
    </source>
</evidence>
<evidence type="ECO:0000259" key="11">
    <source>
        <dbReference type="PROSITE" id="PS51745"/>
    </source>
</evidence>
<gene>
    <name evidence="12" type="ORF">ZIOFF_074106</name>
</gene>
<evidence type="ECO:0000256" key="3">
    <source>
        <dbReference type="ARBA" id="ARBA00006728"/>
    </source>
</evidence>
<dbReference type="PROSITE" id="PS51745">
    <property type="entry name" value="PB1"/>
    <property type="match status" value="1"/>
</dbReference>
<keyword evidence="8 10" id="KW-0539">Nucleus</keyword>
<comment type="similarity">
    <text evidence="3 10">Belongs to the Aux/IAA family.</text>
</comment>
<evidence type="ECO:0000256" key="2">
    <source>
        <dbReference type="ARBA" id="ARBA00004123"/>
    </source>
</evidence>
<reference evidence="12 13" key="1">
    <citation type="submission" date="2020-08" db="EMBL/GenBank/DDBJ databases">
        <title>Plant Genome Project.</title>
        <authorList>
            <person name="Zhang R.-G."/>
        </authorList>
    </citation>
    <scope>NUCLEOTIDE SEQUENCE [LARGE SCALE GENOMIC DNA]</scope>
    <source>
        <tissue evidence="12">Rhizome</tissue>
    </source>
</reference>
<accession>A0A8J5C273</accession>
<keyword evidence="7 10" id="KW-0804">Transcription</keyword>
<keyword evidence="13" id="KW-1185">Reference proteome</keyword>
<evidence type="ECO:0000256" key="9">
    <source>
        <dbReference type="ARBA" id="ARBA00023294"/>
    </source>
</evidence>
<dbReference type="InterPro" id="IPR053793">
    <property type="entry name" value="PB1-like"/>
</dbReference>
<evidence type="ECO:0000256" key="8">
    <source>
        <dbReference type="ARBA" id="ARBA00023242"/>
    </source>
</evidence>
<dbReference type="GO" id="GO:0009734">
    <property type="term" value="P:auxin-activated signaling pathway"/>
    <property type="evidence" value="ECO:0007669"/>
    <property type="project" value="UniProtKB-UniRule"/>
</dbReference>
<dbReference type="GO" id="GO:0006355">
    <property type="term" value="P:regulation of DNA-templated transcription"/>
    <property type="evidence" value="ECO:0007669"/>
    <property type="project" value="InterPro"/>
</dbReference>
<proteinExistence type="inferred from homology"/>
<dbReference type="InterPro" id="IPR033389">
    <property type="entry name" value="AUX/IAA_dom"/>
</dbReference>
<dbReference type="Pfam" id="PF02309">
    <property type="entry name" value="AUX_IAA"/>
    <property type="match status" value="1"/>
</dbReference>
<evidence type="ECO:0000256" key="7">
    <source>
        <dbReference type="ARBA" id="ARBA00023163"/>
    </source>
</evidence>
<evidence type="ECO:0000256" key="1">
    <source>
        <dbReference type="ARBA" id="ARBA00002159"/>
    </source>
</evidence>
<dbReference type="EMBL" id="JACMSC010000022">
    <property type="protein sequence ID" value="KAG6469391.1"/>
    <property type="molecule type" value="Genomic_DNA"/>
</dbReference>
<dbReference type="AlphaFoldDB" id="A0A8J5C273"/>
<evidence type="ECO:0000256" key="6">
    <source>
        <dbReference type="ARBA" id="ARBA00023015"/>
    </source>
</evidence>
<comment type="subunit">
    <text evidence="4 10">Homodimers and heterodimers.</text>
</comment>
<dbReference type="InterPro" id="IPR003311">
    <property type="entry name" value="AUX_IAA"/>
</dbReference>
<keyword evidence="9 10" id="KW-0927">Auxin signaling pathway</keyword>
<dbReference type="GO" id="GO:0005634">
    <property type="term" value="C:nucleus"/>
    <property type="evidence" value="ECO:0007669"/>
    <property type="project" value="UniProtKB-SubCell"/>
</dbReference>
<dbReference type="PANTHER" id="PTHR31734">
    <property type="entry name" value="AUXIN-RESPONSIVE PROTEIN IAA17"/>
    <property type="match status" value="1"/>
</dbReference>
<feature type="domain" description="PB1" evidence="11">
    <location>
        <begin position="80"/>
        <end position="147"/>
    </location>
</feature>
<comment type="subcellular location">
    <subcellularLocation>
        <location evidence="2 10">Nucleus</location>
    </subcellularLocation>
</comment>
<keyword evidence="6 10" id="KW-0805">Transcription regulation</keyword>
<dbReference type="Proteomes" id="UP000734854">
    <property type="component" value="Unassembled WGS sequence"/>
</dbReference>
<organism evidence="12 13">
    <name type="scientific">Zingiber officinale</name>
    <name type="common">Ginger</name>
    <name type="synonym">Amomum zingiber</name>
    <dbReference type="NCBI Taxonomy" id="94328"/>
    <lineage>
        <taxon>Eukaryota</taxon>
        <taxon>Viridiplantae</taxon>
        <taxon>Streptophyta</taxon>
        <taxon>Embryophyta</taxon>
        <taxon>Tracheophyta</taxon>
        <taxon>Spermatophyta</taxon>
        <taxon>Magnoliopsida</taxon>
        <taxon>Liliopsida</taxon>
        <taxon>Zingiberales</taxon>
        <taxon>Zingiberaceae</taxon>
        <taxon>Zingiber</taxon>
    </lineage>
</organism>
<dbReference type="PANTHER" id="PTHR31734:SF38">
    <property type="entry name" value="AUXIN-RESPONSIVE PROTEIN IAA29"/>
    <property type="match status" value="1"/>
</dbReference>
<evidence type="ECO:0000313" key="13">
    <source>
        <dbReference type="Proteomes" id="UP000734854"/>
    </source>
</evidence>
<dbReference type="Gene3D" id="3.10.20.90">
    <property type="entry name" value="Phosphatidylinositol 3-kinase Catalytic Subunit, Chain A, domain 1"/>
    <property type="match status" value="1"/>
</dbReference>
<comment type="caution">
    <text evidence="12">The sequence shown here is derived from an EMBL/GenBank/DDBJ whole genome shotgun (WGS) entry which is preliminary data.</text>
</comment>
<sequence>MELELGLSLPSSDMMMEKRIKTNFCKKRSFDEVLDEKTVTLPLFLQREEDGHGNSDSELNYGGGRVIVGWPPVKLPRRRTNCVKVNMEGIAIGRKVDLSLHDSYQALFRTLYMMFPKKHEDLTYAHSFHHVSEASQDNQLGSKRKDD</sequence>
<evidence type="ECO:0000256" key="4">
    <source>
        <dbReference type="ARBA" id="ARBA00011726"/>
    </source>
</evidence>
<evidence type="ECO:0000256" key="10">
    <source>
        <dbReference type="RuleBase" id="RU004549"/>
    </source>
</evidence>
<keyword evidence="5 10" id="KW-0678">Repressor</keyword>